<dbReference type="RefSeq" id="WP_044228159.1">
    <property type="nucleotide sequence ID" value="NZ_JRYR02000001.1"/>
</dbReference>
<dbReference type="Gene3D" id="2.115.10.20">
    <property type="entry name" value="Glycosyl hydrolase domain, family 43"/>
    <property type="match status" value="1"/>
</dbReference>
<dbReference type="Proteomes" id="UP000179797">
    <property type="component" value="Unassembled WGS sequence"/>
</dbReference>
<name>A0A1S1YZG2_FLAPC</name>
<dbReference type="PROSITE" id="PS51257">
    <property type="entry name" value="PROKAR_LIPOPROTEIN"/>
    <property type="match status" value="1"/>
</dbReference>
<dbReference type="SUPFAM" id="SSF75005">
    <property type="entry name" value="Arabinanase/levansucrase/invertase"/>
    <property type="match status" value="1"/>
</dbReference>
<dbReference type="EMBL" id="JRYR02000001">
    <property type="protein sequence ID" value="OHX66390.1"/>
    <property type="molecule type" value="Genomic_DNA"/>
</dbReference>
<dbReference type="OrthoDB" id="273314at2"/>
<dbReference type="GO" id="GO:0004553">
    <property type="term" value="F:hydrolase activity, hydrolyzing O-glycosyl compounds"/>
    <property type="evidence" value="ECO:0007669"/>
    <property type="project" value="InterPro"/>
</dbReference>
<accession>A0A1S1YZG2</accession>
<proteinExistence type="inferred from homology"/>
<comment type="similarity">
    <text evidence="1 4">Belongs to the glycosyl hydrolase 43 family.</text>
</comment>
<comment type="caution">
    <text evidence="5">The sequence shown here is derived from an EMBL/GenBank/DDBJ whole genome shotgun (WGS) entry which is preliminary data.</text>
</comment>
<evidence type="ECO:0000313" key="6">
    <source>
        <dbReference type="Proteomes" id="UP000179797"/>
    </source>
</evidence>
<dbReference type="Pfam" id="PF04616">
    <property type="entry name" value="Glyco_hydro_43"/>
    <property type="match status" value="1"/>
</dbReference>
<evidence type="ECO:0000256" key="4">
    <source>
        <dbReference type="RuleBase" id="RU361187"/>
    </source>
</evidence>
<dbReference type="InterPro" id="IPR023296">
    <property type="entry name" value="Glyco_hydro_beta-prop_sf"/>
</dbReference>
<keyword evidence="2 4" id="KW-0378">Hydrolase</keyword>
<evidence type="ECO:0000256" key="3">
    <source>
        <dbReference type="ARBA" id="ARBA00023295"/>
    </source>
</evidence>
<dbReference type="AlphaFoldDB" id="A0A1S1YZG2"/>
<sequence length="381" mass="43324">MKRYLLLLCMGVLCSCTNQKSRYTNFQPGQVWEDNNGQHINAHGGGILYHSDTYYWYGEHKIEGHKGNTAQVGVHVYSSKDLYNWKDEGIALEVDSLNPAADIARGCIIERPKVIYNQKTNKYIMWFHLELISQGYNAARSGVAVSDSPTGPFTYLKSMRPNKGHWPLNVEDFHKKAVADTIKSAYCGGKECLPNHPDSLNLLGRDFEGGQMARDMNLFVDDNGKAYHLYSSEENSTLHIAELSDDYLSYTGNYVRVFPNRYMEAPSIMKTSNGKYYFIGSDCTSWNPNPARLATADHIFGPWTELGNPVVGTEDQKATTFESQSTYILPIQGKKDAFIFMADRWRPNNAIDGRYIWLPIQFENGAIKLEWKDQWNVSVFN</sequence>
<evidence type="ECO:0000313" key="5">
    <source>
        <dbReference type="EMBL" id="OHX66390.1"/>
    </source>
</evidence>
<evidence type="ECO:0000256" key="2">
    <source>
        <dbReference type="ARBA" id="ARBA00022801"/>
    </source>
</evidence>
<dbReference type="PANTHER" id="PTHR22925:SF3">
    <property type="entry name" value="GLYCOSYL HYDROLASE FAMILY PROTEIN 43"/>
    <property type="match status" value="1"/>
</dbReference>
<dbReference type="CDD" id="cd18825">
    <property type="entry name" value="GH43_CtGH43-like"/>
    <property type="match status" value="1"/>
</dbReference>
<keyword evidence="3 4" id="KW-0326">Glycosidase</keyword>
<organism evidence="5 6">
    <name type="scientific">Flammeovirga pacifica</name>
    <dbReference type="NCBI Taxonomy" id="915059"/>
    <lineage>
        <taxon>Bacteria</taxon>
        <taxon>Pseudomonadati</taxon>
        <taxon>Bacteroidota</taxon>
        <taxon>Cytophagia</taxon>
        <taxon>Cytophagales</taxon>
        <taxon>Flammeovirgaceae</taxon>
        <taxon>Flammeovirga</taxon>
    </lineage>
</organism>
<dbReference type="STRING" id="915059.NH26_08500"/>
<dbReference type="PANTHER" id="PTHR22925">
    <property type="entry name" value="GLYCOSYL HYDROLASE 43 FAMILY MEMBER"/>
    <property type="match status" value="1"/>
</dbReference>
<dbReference type="InterPro" id="IPR006710">
    <property type="entry name" value="Glyco_hydro_43"/>
</dbReference>
<gene>
    <name evidence="5" type="ORF">NH26_08500</name>
</gene>
<keyword evidence="6" id="KW-1185">Reference proteome</keyword>
<reference evidence="5 6" key="1">
    <citation type="journal article" date="2012" name="Int. J. Syst. Evol. Microbiol.">
        <title>Flammeovirga pacifica sp. nov., isolated from deep-sea sediment.</title>
        <authorList>
            <person name="Xu H."/>
            <person name="Fu Y."/>
            <person name="Yang N."/>
            <person name="Ding Z."/>
            <person name="Lai Q."/>
            <person name="Zeng R."/>
        </authorList>
    </citation>
    <scope>NUCLEOTIDE SEQUENCE [LARGE SCALE GENOMIC DNA]</scope>
    <source>
        <strain evidence="6">DSM 24597 / LMG 26175 / WPAGA1</strain>
    </source>
</reference>
<evidence type="ECO:0000256" key="1">
    <source>
        <dbReference type="ARBA" id="ARBA00009865"/>
    </source>
</evidence>
<protein>
    <submittedName>
        <fullName evidence="5">Beta-glucanase</fullName>
    </submittedName>
</protein>
<dbReference type="GO" id="GO:0005975">
    <property type="term" value="P:carbohydrate metabolic process"/>
    <property type="evidence" value="ECO:0007669"/>
    <property type="project" value="InterPro"/>
</dbReference>